<dbReference type="InterPro" id="IPR012337">
    <property type="entry name" value="RNaseH-like_sf"/>
</dbReference>
<dbReference type="InterPro" id="IPR025724">
    <property type="entry name" value="GAG-pre-integrase_dom"/>
</dbReference>
<keyword evidence="3" id="KW-1185">Reference proteome</keyword>
<proteinExistence type="predicted"/>
<protein>
    <recommendedName>
        <fullName evidence="1">Integrase catalytic domain-containing protein</fullName>
    </recommendedName>
</protein>
<dbReference type="CDD" id="cd09272">
    <property type="entry name" value="RNase_HI_RT_Ty1"/>
    <property type="match status" value="1"/>
</dbReference>
<name>A0A176VQY0_MARPO</name>
<evidence type="ECO:0000259" key="1">
    <source>
        <dbReference type="PROSITE" id="PS50994"/>
    </source>
</evidence>
<dbReference type="InterPro" id="IPR001584">
    <property type="entry name" value="Integrase_cat-core"/>
</dbReference>
<dbReference type="GO" id="GO:0015074">
    <property type="term" value="P:DNA integration"/>
    <property type="evidence" value="ECO:0007669"/>
    <property type="project" value="InterPro"/>
</dbReference>
<dbReference type="PANTHER" id="PTHR11439:SF491">
    <property type="entry name" value="INTEGRASE CATALYTIC DOMAIN-CONTAINING PROTEIN"/>
    <property type="match status" value="1"/>
</dbReference>
<sequence>MMFDGVICTLTNVRYIPEMKKNLSSLGALDTNGHRWSVVDGVLQVKARDKAVLKGNKHRNLYVLEGNTVCGEVNVTRSRPEMSQIWHYRMGHMSDRVKALNVQVRYLRSDNGGEYISKEFGEYCKAEGITCHLTTVYTPQQNAVCERFNRTVLKKVADYSRLRIFGCTAYPLIPKVLARFNMENCKPVSTPLAPHFKLSSAQCPTNVTTRVLMSKIPYDKTVGSLMYLMISTRPYIAMAMSKLSRYMSNPMKMHWKAVKWILRYLKGTMDYDLLFDAKSLNVKSLIGYVDADYEQDLDGRKSTTGYGFTLGGGCISWRSTLQKCVAQLTTEAEYVAAAEVAKKAIWLDRLVAEMGLSHDIVNLH</sequence>
<dbReference type="EMBL" id="LVLJ01003243">
    <property type="protein sequence ID" value="OAE22276.1"/>
    <property type="molecule type" value="Genomic_DNA"/>
</dbReference>
<reference evidence="2" key="1">
    <citation type="submission" date="2016-03" db="EMBL/GenBank/DDBJ databases">
        <title>Mechanisms controlling the formation of the plant cell surface in tip-growing cells are functionally conserved among land plants.</title>
        <authorList>
            <person name="Honkanen S."/>
            <person name="Jones V.A."/>
            <person name="Morieri G."/>
            <person name="Champion C."/>
            <person name="Hetherington A.J."/>
            <person name="Kelly S."/>
            <person name="Saint-Marcoux D."/>
            <person name="Proust H."/>
            <person name="Prescott H."/>
            <person name="Dolan L."/>
        </authorList>
    </citation>
    <scope>NUCLEOTIDE SEQUENCE [LARGE SCALE GENOMIC DNA]</scope>
    <source>
        <tissue evidence="2">Whole gametophyte</tissue>
    </source>
</reference>
<dbReference type="PROSITE" id="PS50994">
    <property type="entry name" value="INTEGRASE"/>
    <property type="match status" value="1"/>
</dbReference>
<feature type="domain" description="Integrase catalytic" evidence="1">
    <location>
        <begin position="107"/>
        <end position="202"/>
    </location>
</feature>
<dbReference type="Pfam" id="PF13976">
    <property type="entry name" value="gag_pre-integrs"/>
    <property type="match status" value="1"/>
</dbReference>
<dbReference type="AlphaFoldDB" id="A0A176VQY0"/>
<gene>
    <name evidence="2" type="ORF">AXG93_3491s1170</name>
</gene>
<dbReference type="GO" id="GO:0003676">
    <property type="term" value="F:nucleic acid binding"/>
    <property type="evidence" value="ECO:0007669"/>
    <property type="project" value="InterPro"/>
</dbReference>
<dbReference type="PANTHER" id="PTHR11439">
    <property type="entry name" value="GAG-POL-RELATED RETROTRANSPOSON"/>
    <property type="match status" value="1"/>
</dbReference>
<accession>A0A176VQY0</accession>
<organism evidence="2 3">
    <name type="scientific">Marchantia polymorpha subsp. ruderalis</name>
    <dbReference type="NCBI Taxonomy" id="1480154"/>
    <lineage>
        <taxon>Eukaryota</taxon>
        <taxon>Viridiplantae</taxon>
        <taxon>Streptophyta</taxon>
        <taxon>Embryophyta</taxon>
        <taxon>Marchantiophyta</taxon>
        <taxon>Marchantiopsida</taxon>
        <taxon>Marchantiidae</taxon>
        <taxon>Marchantiales</taxon>
        <taxon>Marchantiaceae</taxon>
        <taxon>Marchantia</taxon>
    </lineage>
</organism>
<comment type="caution">
    <text evidence="2">The sequence shown here is derived from an EMBL/GenBank/DDBJ whole genome shotgun (WGS) entry which is preliminary data.</text>
</comment>
<dbReference type="Proteomes" id="UP000077202">
    <property type="component" value="Unassembled WGS sequence"/>
</dbReference>
<dbReference type="Gene3D" id="3.30.420.10">
    <property type="entry name" value="Ribonuclease H-like superfamily/Ribonuclease H"/>
    <property type="match status" value="1"/>
</dbReference>
<dbReference type="SUPFAM" id="SSF53098">
    <property type="entry name" value="Ribonuclease H-like"/>
    <property type="match status" value="1"/>
</dbReference>
<dbReference type="InterPro" id="IPR036397">
    <property type="entry name" value="RNaseH_sf"/>
</dbReference>
<evidence type="ECO:0000313" key="2">
    <source>
        <dbReference type="EMBL" id="OAE22276.1"/>
    </source>
</evidence>
<evidence type="ECO:0000313" key="3">
    <source>
        <dbReference type="Proteomes" id="UP000077202"/>
    </source>
</evidence>